<dbReference type="InterPro" id="IPR013848">
    <property type="entry name" value="Methylthiotransferase_N"/>
</dbReference>
<name>A0ABW7YRZ8_9ACTN</name>
<dbReference type="NCBIfam" id="TIGR01574">
    <property type="entry name" value="miaB-methiolase"/>
    <property type="match status" value="1"/>
</dbReference>
<evidence type="ECO:0000259" key="12">
    <source>
        <dbReference type="PROSITE" id="PS50926"/>
    </source>
</evidence>
<dbReference type="SFLD" id="SFLDG01061">
    <property type="entry name" value="methylthiotransferase"/>
    <property type="match status" value="1"/>
</dbReference>
<accession>A0ABW7YRZ8</accession>
<keyword evidence="2 10" id="KW-0004">4Fe-4S</keyword>
<dbReference type="InterPro" id="IPR023404">
    <property type="entry name" value="rSAM_horseshoe"/>
</dbReference>
<keyword evidence="6 10" id="KW-0479">Metal-binding</keyword>
<evidence type="ECO:0000256" key="10">
    <source>
        <dbReference type="HAMAP-Rule" id="MF_01864"/>
    </source>
</evidence>
<dbReference type="SFLD" id="SFLDG01082">
    <property type="entry name" value="B12-binding_domain_containing"/>
    <property type="match status" value="1"/>
</dbReference>
<evidence type="ECO:0000259" key="14">
    <source>
        <dbReference type="PROSITE" id="PS51918"/>
    </source>
</evidence>
<dbReference type="PROSITE" id="PS51918">
    <property type="entry name" value="RADICAL_SAM"/>
    <property type="match status" value="1"/>
</dbReference>
<dbReference type="RefSeq" id="WP_397081720.1">
    <property type="nucleotide sequence ID" value="NZ_JBITGY010000003.1"/>
</dbReference>
<dbReference type="EMBL" id="JBITGY010000003">
    <property type="protein sequence ID" value="MFI6498476.1"/>
    <property type="molecule type" value="Genomic_DNA"/>
</dbReference>
<evidence type="ECO:0000256" key="4">
    <source>
        <dbReference type="ARBA" id="ARBA00022691"/>
    </source>
</evidence>
<keyword evidence="5 10" id="KW-0819">tRNA processing</keyword>
<evidence type="ECO:0000256" key="9">
    <source>
        <dbReference type="ARBA" id="ARBA00033765"/>
    </source>
</evidence>
<evidence type="ECO:0000256" key="5">
    <source>
        <dbReference type="ARBA" id="ARBA00022694"/>
    </source>
</evidence>
<comment type="catalytic activity">
    <reaction evidence="10">
        <text>N(6)-dimethylallyladenosine(37) in tRNA + (sulfur carrier)-SH + AH2 + 2 S-adenosyl-L-methionine = 2-methylsulfanyl-N(6)-dimethylallyladenosine(37) in tRNA + (sulfur carrier)-H + 5'-deoxyadenosine + L-methionine + A + S-adenosyl-L-homocysteine + 2 H(+)</text>
        <dbReference type="Rhea" id="RHEA:37067"/>
        <dbReference type="Rhea" id="RHEA-COMP:10375"/>
        <dbReference type="Rhea" id="RHEA-COMP:10376"/>
        <dbReference type="Rhea" id="RHEA-COMP:14737"/>
        <dbReference type="Rhea" id="RHEA-COMP:14739"/>
        <dbReference type="ChEBI" id="CHEBI:13193"/>
        <dbReference type="ChEBI" id="CHEBI:15378"/>
        <dbReference type="ChEBI" id="CHEBI:17319"/>
        <dbReference type="ChEBI" id="CHEBI:17499"/>
        <dbReference type="ChEBI" id="CHEBI:29917"/>
        <dbReference type="ChEBI" id="CHEBI:57844"/>
        <dbReference type="ChEBI" id="CHEBI:57856"/>
        <dbReference type="ChEBI" id="CHEBI:59789"/>
        <dbReference type="ChEBI" id="CHEBI:64428"/>
        <dbReference type="ChEBI" id="CHEBI:74415"/>
        <dbReference type="ChEBI" id="CHEBI:74417"/>
        <dbReference type="EC" id="2.8.4.3"/>
    </reaction>
</comment>
<comment type="subcellular location">
    <subcellularLocation>
        <location evidence="10">Cytoplasm</location>
    </subcellularLocation>
</comment>
<feature type="binding site" evidence="10">
    <location>
        <position position="18"/>
    </location>
    <ligand>
        <name>[4Fe-4S] cluster</name>
        <dbReference type="ChEBI" id="CHEBI:49883"/>
        <label>1</label>
    </ligand>
</feature>
<protein>
    <recommendedName>
        <fullName evidence="9 10">tRNA-2-methylthio-N(6)-dimethylallyladenosine synthase</fullName>
        <ecNumber evidence="9 10">2.8.4.3</ecNumber>
    </recommendedName>
    <alternativeName>
        <fullName evidence="10">(Dimethylallyl)adenosine tRNA methylthiotransferase MiaB</fullName>
    </alternativeName>
    <alternativeName>
        <fullName evidence="10">tRNA-i(6)A37 methylthiotransferase</fullName>
    </alternativeName>
</protein>
<dbReference type="InterPro" id="IPR005839">
    <property type="entry name" value="Methylthiotransferase"/>
</dbReference>
<comment type="function">
    <text evidence="1 10">Catalyzes the methylthiolation of N6-(dimethylallyl)adenosine (i(6)A), leading to the formation of 2-methylthio-N6-(dimethylallyl)adenosine (ms(2)i(6)A) at position 37 in tRNAs that read codons beginning with uridine.</text>
</comment>
<dbReference type="Pfam" id="PF00919">
    <property type="entry name" value="UPF0004"/>
    <property type="match status" value="1"/>
</dbReference>
<keyword evidence="16" id="KW-1185">Reference proteome</keyword>
<keyword evidence="4 10" id="KW-0949">S-adenosyl-L-methionine</keyword>
<evidence type="ECO:0000256" key="7">
    <source>
        <dbReference type="ARBA" id="ARBA00023004"/>
    </source>
</evidence>
<comment type="cofactor">
    <cofactor evidence="10">
        <name>[4Fe-4S] cluster</name>
        <dbReference type="ChEBI" id="CHEBI:49883"/>
    </cofactor>
    <text evidence="10">Binds 2 [4Fe-4S] clusters. One cluster is coordinated with 3 cysteines and an exchangeable S-adenosyl-L-methionine.</text>
</comment>
<dbReference type="PANTHER" id="PTHR43020">
    <property type="entry name" value="CDK5 REGULATORY SUBUNIT-ASSOCIATED PROTEIN 1"/>
    <property type="match status" value="1"/>
</dbReference>
<proteinExistence type="inferred from homology"/>
<evidence type="ECO:0000256" key="11">
    <source>
        <dbReference type="SAM" id="MobiDB-lite"/>
    </source>
</evidence>
<dbReference type="InterPro" id="IPR058240">
    <property type="entry name" value="rSAM_sf"/>
</dbReference>
<evidence type="ECO:0000256" key="6">
    <source>
        <dbReference type="ARBA" id="ARBA00022723"/>
    </source>
</evidence>
<dbReference type="Gene3D" id="3.40.50.12160">
    <property type="entry name" value="Methylthiotransferase, N-terminal domain"/>
    <property type="match status" value="1"/>
</dbReference>
<dbReference type="SFLD" id="SFLDF00273">
    <property type="entry name" value="(dimethylallyl)adenosine_tRNA"/>
    <property type="match status" value="1"/>
</dbReference>
<dbReference type="SFLD" id="SFLDS00029">
    <property type="entry name" value="Radical_SAM"/>
    <property type="match status" value="1"/>
</dbReference>
<dbReference type="InterPro" id="IPR002792">
    <property type="entry name" value="TRAM_dom"/>
</dbReference>
<keyword evidence="7 10" id="KW-0408">Iron</keyword>
<evidence type="ECO:0000256" key="1">
    <source>
        <dbReference type="ARBA" id="ARBA00003234"/>
    </source>
</evidence>
<reference evidence="15 16" key="1">
    <citation type="submission" date="2024-10" db="EMBL/GenBank/DDBJ databases">
        <title>The Natural Products Discovery Center: Release of the First 8490 Sequenced Strains for Exploring Actinobacteria Biosynthetic Diversity.</title>
        <authorList>
            <person name="Kalkreuter E."/>
            <person name="Kautsar S.A."/>
            <person name="Yang D."/>
            <person name="Bader C.D."/>
            <person name="Teijaro C.N."/>
            <person name="Fluegel L."/>
            <person name="Davis C.M."/>
            <person name="Simpson J.R."/>
            <person name="Lauterbach L."/>
            <person name="Steele A.D."/>
            <person name="Gui C."/>
            <person name="Meng S."/>
            <person name="Li G."/>
            <person name="Viehrig K."/>
            <person name="Ye F."/>
            <person name="Su P."/>
            <person name="Kiefer A.F."/>
            <person name="Nichols A."/>
            <person name="Cepeda A.J."/>
            <person name="Yan W."/>
            <person name="Fan B."/>
            <person name="Jiang Y."/>
            <person name="Adhikari A."/>
            <person name="Zheng C.-J."/>
            <person name="Schuster L."/>
            <person name="Cowan T.M."/>
            <person name="Smanski M.J."/>
            <person name="Chevrette M.G."/>
            <person name="De Carvalho L.P.S."/>
            <person name="Shen B."/>
        </authorList>
    </citation>
    <scope>NUCLEOTIDE SEQUENCE [LARGE SCALE GENOMIC DNA]</scope>
    <source>
        <strain evidence="15 16">NPDC050545</strain>
    </source>
</reference>
<keyword evidence="10" id="KW-0963">Cytoplasm</keyword>
<organism evidence="15 16">
    <name type="scientific">Nonomuraea typhae</name>
    <dbReference type="NCBI Taxonomy" id="2603600"/>
    <lineage>
        <taxon>Bacteria</taxon>
        <taxon>Bacillati</taxon>
        <taxon>Actinomycetota</taxon>
        <taxon>Actinomycetes</taxon>
        <taxon>Streptosporangiales</taxon>
        <taxon>Streptosporangiaceae</taxon>
        <taxon>Nonomuraea</taxon>
    </lineage>
</organism>
<dbReference type="HAMAP" id="MF_01864">
    <property type="entry name" value="tRNA_metthiotr_MiaB"/>
    <property type="match status" value="1"/>
</dbReference>
<dbReference type="InterPro" id="IPR020612">
    <property type="entry name" value="Methylthiotransferase_CS"/>
</dbReference>
<feature type="domain" description="TRAM" evidence="12">
    <location>
        <begin position="381"/>
        <end position="450"/>
    </location>
</feature>
<dbReference type="PROSITE" id="PS01278">
    <property type="entry name" value="MTTASE_RADICAL"/>
    <property type="match status" value="1"/>
</dbReference>
<dbReference type="EC" id="2.8.4.3" evidence="9 10"/>
<evidence type="ECO:0000313" key="16">
    <source>
        <dbReference type="Proteomes" id="UP001612741"/>
    </source>
</evidence>
<dbReference type="Pfam" id="PF04055">
    <property type="entry name" value="Radical_SAM"/>
    <property type="match status" value="1"/>
</dbReference>
<dbReference type="InterPro" id="IPR007197">
    <property type="entry name" value="rSAM"/>
</dbReference>
<evidence type="ECO:0000313" key="15">
    <source>
        <dbReference type="EMBL" id="MFI6498476.1"/>
    </source>
</evidence>
<feature type="binding site" evidence="10">
    <location>
        <position position="54"/>
    </location>
    <ligand>
        <name>[4Fe-4S] cluster</name>
        <dbReference type="ChEBI" id="CHEBI:49883"/>
        <label>1</label>
    </ligand>
</feature>
<feature type="domain" description="Radical SAM core" evidence="14">
    <location>
        <begin position="148"/>
        <end position="379"/>
    </location>
</feature>
<feature type="binding site" evidence="10">
    <location>
        <position position="88"/>
    </location>
    <ligand>
        <name>[4Fe-4S] cluster</name>
        <dbReference type="ChEBI" id="CHEBI:49883"/>
        <label>1</label>
    </ligand>
</feature>
<comment type="similarity">
    <text evidence="10">Belongs to the methylthiotransferase family. MiaB subfamily.</text>
</comment>
<feature type="compositionally biased region" description="Pro residues" evidence="11">
    <location>
        <begin position="485"/>
        <end position="496"/>
    </location>
</feature>
<feature type="domain" description="MTTase N-terminal" evidence="13">
    <location>
        <begin position="9"/>
        <end position="125"/>
    </location>
</feature>
<dbReference type="PANTHER" id="PTHR43020:SF2">
    <property type="entry name" value="MITOCHONDRIAL TRNA METHYLTHIOTRANSFERASE CDK5RAP1"/>
    <property type="match status" value="1"/>
</dbReference>
<gene>
    <name evidence="10 15" type="primary">miaB</name>
    <name evidence="15" type="ORF">ACIBG2_13870</name>
</gene>
<sequence>MTVTQEGARTYEVRTYGCQMNVHDSERLSGLLEDAGYVAAAEGDPADVVVFNTCAVRENADNRLYGNLGHLRPAKVKNPRMQIAVGGCLAQKDQGEIVRKAPWVDVVFGTHNIGSLPVLLERARVAGEAQVELKESLEVFPSTLPTKRESAYAAWVAISVGCNNTCTFCIVPSLRGKEKDRRPGDVLAEVGTLVGQGVLEVTLLGQNVNTYGVEFGDRLAFGKLLRACGDVEGLERVRFTSPHPAAFTDDVIAAMAETPNVMHQLHMPLQSGSDAVLKAMRRSYRAERYLGIIERVRAAMPDAAISTDIIVGFPGETEEDFQATLDVVRASRFANAFTFQYSIRPGTPAATMPGQVPKEVVQERYERLVALQEEISWAENKKQVGRTLEVLVAEGEGRKDAATLRLSGRAADNRLVHFAVGDGEAPRPGDMVTTEITYAAPHHLVADGALVSLRRTRAGDAWEARTSAPQSKGVSLGMPAIGRPAPLPPAPACAPH</sequence>
<evidence type="ECO:0000259" key="13">
    <source>
        <dbReference type="PROSITE" id="PS51449"/>
    </source>
</evidence>
<dbReference type="Gene3D" id="3.80.30.20">
    <property type="entry name" value="tm_1862 like domain"/>
    <property type="match status" value="1"/>
</dbReference>
<feature type="binding site" evidence="10">
    <location>
        <position position="166"/>
    </location>
    <ligand>
        <name>[4Fe-4S] cluster</name>
        <dbReference type="ChEBI" id="CHEBI:49883"/>
        <label>2</label>
        <note>4Fe-4S-S-AdoMet</note>
    </ligand>
</feature>
<dbReference type="InterPro" id="IPR038135">
    <property type="entry name" value="Methylthiotransferase_N_sf"/>
</dbReference>
<dbReference type="PROSITE" id="PS51449">
    <property type="entry name" value="MTTASE_N"/>
    <property type="match status" value="1"/>
</dbReference>
<evidence type="ECO:0000256" key="2">
    <source>
        <dbReference type="ARBA" id="ARBA00022485"/>
    </source>
</evidence>
<dbReference type="GO" id="GO:0035597">
    <property type="term" value="F:tRNA-2-methylthio-N(6)-dimethylallyladenosine(37) synthase activity"/>
    <property type="evidence" value="ECO:0007669"/>
    <property type="project" value="UniProtKB-EC"/>
</dbReference>
<dbReference type="InterPro" id="IPR006638">
    <property type="entry name" value="Elp3/MiaA/NifB-like_rSAM"/>
</dbReference>
<dbReference type="Proteomes" id="UP001612741">
    <property type="component" value="Unassembled WGS sequence"/>
</dbReference>
<evidence type="ECO:0000256" key="3">
    <source>
        <dbReference type="ARBA" id="ARBA00022679"/>
    </source>
</evidence>
<dbReference type="NCBIfam" id="TIGR00089">
    <property type="entry name" value="MiaB/RimO family radical SAM methylthiotransferase"/>
    <property type="match status" value="1"/>
</dbReference>
<dbReference type="PROSITE" id="PS50926">
    <property type="entry name" value="TRAM"/>
    <property type="match status" value="1"/>
</dbReference>
<dbReference type="SUPFAM" id="SSF102114">
    <property type="entry name" value="Radical SAM enzymes"/>
    <property type="match status" value="1"/>
</dbReference>
<feature type="region of interest" description="Disordered" evidence="11">
    <location>
        <begin position="462"/>
        <end position="496"/>
    </location>
</feature>
<keyword evidence="3 10" id="KW-0808">Transferase</keyword>
<dbReference type="SMART" id="SM00729">
    <property type="entry name" value="Elp3"/>
    <property type="match status" value="1"/>
</dbReference>
<dbReference type="InterPro" id="IPR006463">
    <property type="entry name" value="MiaB_methiolase"/>
</dbReference>
<dbReference type="CDD" id="cd01335">
    <property type="entry name" value="Radical_SAM"/>
    <property type="match status" value="1"/>
</dbReference>
<comment type="subunit">
    <text evidence="10">Monomer.</text>
</comment>
<comment type="caution">
    <text evidence="15">The sequence shown here is derived from an EMBL/GenBank/DDBJ whole genome shotgun (WGS) entry which is preliminary data.</text>
</comment>
<feature type="binding site" evidence="10">
    <location>
        <position position="169"/>
    </location>
    <ligand>
        <name>[4Fe-4S] cluster</name>
        <dbReference type="ChEBI" id="CHEBI:49883"/>
        <label>2</label>
        <note>4Fe-4S-S-AdoMet</note>
    </ligand>
</feature>
<feature type="binding site" evidence="10">
    <location>
        <position position="162"/>
    </location>
    <ligand>
        <name>[4Fe-4S] cluster</name>
        <dbReference type="ChEBI" id="CHEBI:49883"/>
        <label>2</label>
        <note>4Fe-4S-S-AdoMet</note>
    </ligand>
</feature>
<evidence type="ECO:0000256" key="8">
    <source>
        <dbReference type="ARBA" id="ARBA00023014"/>
    </source>
</evidence>
<keyword evidence="8 10" id="KW-0411">Iron-sulfur</keyword>